<dbReference type="InterPro" id="IPR032508">
    <property type="entry name" value="FecR_C"/>
</dbReference>
<evidence type="ECO:0000256" key="1">
    <source>
        <dbReference type="SAM" id="Phobius"/>
    </source>
</evidence>
<protein>
    <submittedName>
        <fullName evidence="4">FecR domain-containing protein</fullName>
    </submittedName>
</protein>
<dbReference type="RefSeq" id="WP_341840328.1">
    <property type="nucleotide sequence ID" value="NZ_CP149792.1"/>
</dbReference>
<feature type="domain" description="Protein FecR C-terminal" evidence="3">
    <location>
        <begin position="269"/>
        <end position="333"/>
    </location>
</feature>
<dbReference type="PANTHER" id="PTHR30273:SF2">
    <property type="entry name" value="PROTEIN FECR"/>
    <property type="match status" value="1"/>
</dbReference>
<proteinExistence type="predicted"/>
<dbReference type="Proteomes" id="UP001449657">
    <property type="component" value="Chromosome"/>
</dbReference>
<reference evidence="4 5" key="1">
    <citation type="submission" date="2024-03" db="EMBL/GenBank/DDBJ databases">
        <title>Chitinophaga caseinilytica sp. nov., a casein hydrolysing bacterium isolated from forest soil.</title>
        <authorList>
            <person name="Lee D.S."/>
            <person name="Han D.M."/>
            <person name="Baek J.H."/>
            <person name="Choi D.G."/>
            <person name="Jeon J.H."/>
            <person name="Jeon C.O."/>
        </authorList>
    </citation>
    <scope>NUCLEOTIDE SEQUENCE [LARGE SCALE GENOMIC DNA]</scope>
    <source>
        <strain evidence="4 5">KACC 19118</strain>
    </source>
</reference>
<gene>
    <name evidence="4" type="ORF">WJU22_22000</name>
</gene>
<evidence type="ECO:0000259" key="2">
    <source>
        <dbReference type="Pfam" id="PF04773"/>
    </source>
</evidence>
<keyword evidence="1" id="KW-0472">Membrane</keyword>
<dbReference type="EMBL" id="CP150096">
    <property type="protein sequence ID" value="WZN45576.1"/>
    <property type="molecule type" value="Genomic_DNA"/>
</dbReference>
<sequence>MDKQELIRKFLNNECNREEAAIVEEYLASDPDLLHTFLPQEEWEQPGAAASAGDMALKQEIWQPVEAATRKRTVYRKLYTAVAIAASILLLVTAGAYFGNYFPSAPYTAHVPANAASLVAQNHSGTASTFRLPDGSSVTLYPNTTLRYSADFTQNRTVHLLSGKAIFDVATDPGHPFTVYSGNIATTALGTRFLVDHSQKNVNVQLYEGKVMVKYLSKNAQVLPAVLLPGEQCFVNLQIDGIAIAPVRTDNTGKAVAQGAMAAGKASMLTFDNVPLNDAFDILGGLFHQRIIYNTSEMERMYFTGRFSVSDSLSAILHIFTAVNGLAVENANGGIRIVKAAQTAGGKPAAGPGEIQYSGTSLEALFSEMEMMFHVKIRYNREDIAHKYFTGTISPEDDAAKMLAVICRMNQLQVIKDSTGFRIMSIK</sequence>
<name>A0ABZ2YZY5_9BACT</name>
<keyword evidence="1" id="KW-0812">Transmembrane</keyword>
<feature type="domain" description="FecR protein" evidence="2">
    <location>
        <begin position="125"/>
        <end position="211"/>
    </location>
</feature>
<organism evidence="4 5">
    <name type="scientific">Chitinophaga caseinilytica</name>
    <dbReference type="NCBI Taxonomy" id="2267521"/>
    <lineage>
        <taxon>Bacteria</taxon>
        <taxon>Pseudomonadati</taxon>
        <taxon>Bacteroidota</taxon>
        <taxon>Chitinophagia</taxon>
        <taxon>Chitinophagales</taxon>
        <taxon>Chitinophagaceae</taxon>
        <taxon>Chitinophaga</taxon>
    </lineage>
</organism>
<dbReference type="InterPro" id="IPR012373">
    <property type="entry name" value="Ferrdict_sens_TM"/>
</dbReference>
<dbReference type="Pfam" id="PF04773">
    <property type="entry name" value="FecR"/>
    <property type="match status" value="1"/>
</dbReference>
<dbReference type="PANTHER" id="PTHR30273">
    <property type="entry name" value="PERIPLASMIC SIGNAL SENSOR AND SIGMA FACTOR ACTIVATOR FECR-RELATED"/>
    <property type="match status" value="1"/>
</dbReference>
<evidence type="ECO:0000313" key="5">
    <source>
        <dbReference type="Proteomes" id="UP001449657"/>
    </source>
</evidence>
<keyword evidence="1" id="KW-1133">Transmembrane helix</keyword>
<evidence type="ECO:0000259" key="3">
    <source>
        <dbReference type="Pfam" id="PF16344"/>
    </source>
</evidence>
<dbReference type="Pfam" id="PF16344">
    <property type="entry name" value="FecR_C"/>
    <property type="match status" value="2"/>
</dbReference>
<dbReference type="InterPro" id="IPR006860">
    <property type="entry name" value="FecR"/>
</dbReference>
<accession>A0ABZ2YZY5</accession>
<keyword evidence="5" id="KW-1185">Reference proteome</keyword>
<evidence type="ECO:0000313" key="4">
    <source>
        <dbReference type="EMBL" id="WZN45576.1"/>
    </source>
</evidence>
<dbReference type="Gene3D" id="2.60.120.1440">
    <property type="match status" value="1"/>
</dbReference>
<feature type="transmembrane region" description="Helical" evidence="1">
    <location>
        <begin position="78"/>
        <end position="98"/>
    </location>
</feature>
<feature type="domain" description="Protein FecR C-terminal" evidence="3">
    <location>
        <begin position="357"/>
        <end position="414"/>
    </location>
</feature>
<dbReference type="Gene3D" id="3.55.50.30">
    <property type="match status" value="2"/>
</dbReference>